<dbReference type="EMBL" id="CVQH01023492">
    <property type="protein sequence ID" value="CRK35265.1"/>
    <property type="molecule type" value="Genomic_DNA"/>
</dbReference>
<feature type="region of interest" description="Disordered" evidence="1">
    <location>
        <begin position="46"/>
        <end position="116"/>
    </location>
</feature>
<feature type="non-terminal residue" evidence="2">
    <location>
        <position position="1"/>
    </location>
</feature>
<accession>A0A0G4MMI6</accession>
<name>A0A0G4MMI6_VERLO</name>
<evidence type="ECO:0000313" key="3">
    <source>
        <dbReference type="Proteomes" id="UP000044602"/>
    </source>
</evidence>
<dbReference type="Proteomes" id="UP000044602">
    <property type="component" value="Unassembled WGS sequence"/>
</dbReference>
<evidence type="ECO:0000256" key="1">
    <source>
        <dbReference type="SAM" id="MobiDB-lite"/>
    </source>
</evidence>
<dbReference type="AlphaFoldDB" id="A0A0G4MMI6"/>
<proteinExistence type="predicted"/>
<reference evidence="2 3" key="1">
    <citation type="submission" date="2015-05" db="EMBL/GenBank/DDBJ databases">
        <authorList>
            <person name="Wang D.B."/>
            <person name="Wang M."/>
        </authorList>
    </citation>
    <scope>NUCLEOTIDE SEQUENCE [LARGE SCALE GENOMIC DNA]</scope>
    <source>
        <strain evidence="2">VL1</strain>
    </source>
</reference>
<protein>
    <submittedName>
        <fullName evidence="2">Uncharacterized protein</fullName>
    </submittedName>
</protein>
<evidence type="ECO:0000313" key="2">
    <source>
        <dbReference type="EMBL" id="CRK35265.1"/>
    </source>
</evidence>
<keyword evidence="3" id="KW-1185">Reference proteome</keyword>
<feature type="non-terminal residue" evidence="2">
    <location>
        <position position="116"/>
    </location>
</feature>
<sequence length="116" mass="13345">PRGSAWLEREPQPTHPVGARWRRRIRHEPGERRAAGTYGVHGRATAQSAAQRLHTFDQPCRHRYGRGQPAERDERCQHRRHLGHREPRSYGSRPQCQRAGDAGASLPRPGRQEHAR</sequence>
<organism evidence="2 3">
    <name type="scientific">Verticillium longisporum</name>
    <name type="common">Verticillium dahliae var. longisporum</name>
    <dbReference type="NCBI Taxonomy" id="100787"/>
    <lineage>
        <taxon>Eukaryota</taxon>
        <taxon>Fungi</taxon>
        <taxon>Dikarya</taxon>
        <taxon>Ascomycota</taxon>
        <taxon>Pezizomycotina</taxon>
        <taxon>Sordariomycetes</taxon>
        <taxon>Hypocreomycetidae</taxon>
        <taxon>Glomerellales</taxon>
        <taxon>Plectosphaerellaceae</taxon>
        <taxon>Verticillium</taxon>
    </lineage>
</organism>
<gene>
    <name evidence="2" type="ORF">BN1708_019750</name>
</gene>